<keyword evidence="3" id="KW-0862">Zinc</keyword>
<dbReference type="OrthoDB" id="61110at2759"/>
<dbReference type="KEGG" id="tot:TOT_030000195"/>
<keyword evidence="1" id="KW-0479">Metal-binding</keyword>
<reference evidence="8 9" key="1">
    <citation type="journal article" date="2012" name="MBio">
        <title>Comparative genome analysis of three eukaryotic parasites with differing abilities to transform leukocytes reveals key mediators of Theileria-induced leukocyte transformation.</title>
        <authorList>
            <person name="Hayashida K."/>
            <person name="Hara Y."/>
            <person name="Abe T."/>
            <person name="Yamasaki C."/>
            <person name="Toyoda A."/>
            <person name="Kosuge T."/>
            <person name="Suzuki Y."/>
            <person name="Sato Y."/>
            <person name="Kawashima S."/>
            <person name="Katayama T."/>
            <person name="Wakaguri H."/>
            <person name="Inoue N."/>
            <person name="Homma K."/>
            <person name="Tada-Umezaki M."/>
            <person name="Yagi Y."/>
            <person name="Fujii Y."/>
            <person name="Habara T."/>
            <person name="Kanehisa M."/>
            <person name="Watanabe H."/>
            <person name="Ito K."/>
            <person name="Gojobori T."/>
            <person name="Sugawara H."/>
            <person name="Imanishi T."/>
            <person name="Weir W."/>
            <person name="Gardner M."/>
            <person name="Pain A."/>
            <person name="Shiels B."/>
            <person name="Hattori M."/>
            <person name="Nene V."/>
            <person name="Sugimoto C."/>
        </authorList>
    </citation>
    <scope>NUCLEOTIDE SEQUENCE [LARGE SCALE GENOMIC DNA]</scope>
    <source>
        <strain evidence="8 9">Shintoku</strain>
    </source>
</reference>
<feature type="domain" description="RanBP2-type" evidence="7">
    <location>
        <begin position="1"/>
        <end position="30"/>
    </location>
</feature>
<keyword evidence="9" id="KW-1185">Reference proteome</keyword>
<dbReference type="SUPFAM" id="SSF90209">
    <property type="entry name" value="Ran binding protein zinc finger-like"/>
    <property type="match status" value="1"/>
</dbReference>
<dbReference type="InterPro" id="IPR036443">
    <property type="entry name" value="Znf_RanBP2_sf"/>
</dbReference>
<accession>J4DPL9</accession>
<dbReference type="InterPro" id="IPR001876">
    <property type="entry name" value="Znf_RanBP2"/>
</dbReference>
<dbReference type="eggNOG" id="KOG1426">
    <property type="taxonomic scope" value="Eukaryota"/>
</dbReference>
<dbReference type="GO" id="GO:0005085">
    <property type="term" value="F:guanyl-nucleotide exchange factor activity"/>
    <property type="evidence" value="ECO:0007669"/>
    <property type="project" value="TreeGrafter"/>
</dbReference>
<dbReference type="PROSITE" id="PS00626">
    <property type="entry name" value="RCC1_2"/>
    <property type="match status" value="1"/>
</dbReference>
<dbReference type="GO" id="GO:0008270">
    <property type="term" value="F:zinc ion binding"/>
    <property type="evidence" value="ECO:0007669"/>
    <property type="project" value="UniProtKB-KW"/>
</dbReference>
<dbReference type="STRING" id="869250.J4DPL9"/>
<organism evidence="8 9">
    <name type="scientific">Theileria orientalis strain Shintoku</name>
    <dbReference type="NCBI Taxonomy" id="869250"/>
    <lineage>
        <taxon>Eukaryota</taxon>
        <taxon>Sar</taxon>
        <taxon>Alveolata</taxon>
        <taxon>Apicomplexa</taxon>
        <taxon>Aconoidasida</taxon>
        <taxon>Piroplasmida</taxon>
        <taxon>Theileriidae</taxon>
        <taxon>Theileria</taxon>
    </lineage>
</organism>
<feature type="region of interest" description="Disordered" evidence="6">
    <location>
        <begin position="340"/>
        <end position="423"/>
    </location>
</feature>
<evidence type="ECO:0000313" key="8">
    <source>
        <dbReference type="EMBL" id="BAM40934.1"/>
    </source>
</evidence>
<feature type="repeat" description="RCC1" evidence="4">
    <location>
        <begin position="913"/>
        <end position="967"/>
    </location>
</feature>
<protein>
    <recommendedName>
        <fullName evidence="7">RanBP2-type domain-containing protein</fullName>
    </recommendedName>
</protein>
<dbReference type="Gene3D" id="4.10.1060.10">
    <property type="entry name" value="Zinc finger, RanBP2-type"/>
    <property type="match status" value="1"/>
</dbReference>
<feature type="compositionally biased region" description="Polar residues" evidence="6">
    <location>
        <begin position="362"/>
        <end position="371"/>
    </location>
</feature>
<dbReference type="EMBL" id="AP011948">
    <property type="protein sequence ID" value="BAM40934.1"/>
    <property type="molecule type" value="Genomic_DNA"/>
</dbReference>
<evidence type="ECO:0000256" key="2">
    <source>
        <dbReference type="ARBA" id="ARBA00022771"/>
    </source>
</evidence>
<gene>
    <name evidence="8" type="ORF">TOT_030000195</name>
</gene>
<feature type="compositionally biased region" description="Low complexity" evidence="6">
    <location>
        <begin position="720"/>
        <end position="734"/>
    </location>
</feature>
<proteinExistence type="predicted"/>
<evidence type="ECO:0000256" key="4">
    <source>
        <dbReference type="PROSITE-ProRule" id="PRU00235"/>
    </source>
</evidence>
<dbReference type="PANTHER" id="PTHR45982">
    <property type="entry name" value="REGULATOR OF CHROMOSOME CONDENSATION"/>
    <property type="match status" value="1"/>
</dbReference>
<sequence length="968" mass="107667">MSTEWVCETCLVKNEASHKSCVCCGTRNRLLGGAEENSSAHLGQQVTNDNNSFVEDSRSFLDDVEQYKVVNRIRMKFNREDLKNTSLFMSGSGEMEQIPYMCLDRHIPTGSNKEEPLYECSIPTPLKEMPQSKIKAVECGALHTAVLTSAGKVYTYGCNDMGALGRLPPTKHIDETKDHEEESDNVKDLYETISWEREPGQVETNFKVKAISCGDNHTLMLTPSGEVYITGGFKDSSGTIGIADYASTEELKKVEYYSVPVKVPITEPIQSIASGENHCVCLAQGGKIIYTFGSNEFSQLLMSNEEVQNPTDKDVDVSEVANLKLLLTWPQRRTVSELLAPQRATAGEGSPKPGEENESHGRTNGLSNKGTEQSDKTRSSTEKTTENKIVPPLRRTRGNENTRDSKVKRSGKKSAKRGRDSTETITRIFTGNCTTFFQTKNMRLYGAGRNGQGEVGVGREERIITHATELEFFRGVEITHLRGGQFFTVSLVEKRIFVWGMSSYLGLPKEYDSKNGNQQIGAPDTGNAKTEKDVEMREQEDIPLFDASEMLTFTIKKEDPNSEKSASEERISTFAPKEEHQAQLRTPSPDEETKMVRLKIWSPNQKPNEESKYIDVPESVFYKICNEDISKIPQKIKVKCPGKSEPVEFRGKRCFFEVPKGYKVPEHRSIKIDPKTKQPLNPTPEQKELLKIYESQEEEAGSFRNLSGLIYRPSTMQALSPVQSPKQVPSPAQPTLEVSTPTRQPKQVLTPAQQTLEVSTPTKLPEQASNPDFHQPHPITGQAQNPVQTTAQAQNPGHLIEKPHEQVNTQSPLLLQSPFYQEVKEDEPGGGPGNGTVQQLSASAAKIRKVKGQRLKVEEAEGVDRLLNFDYAKRCDEAFETGRATEPILLPMSHPVESIFTGSDAAFAILEDDSLYSWGSSQNYILGNGKDQNFEETPQQVPSEFFPGFRVIGGAGGSQHTVFLAEKA</sequence>
<feature type="compositionally biased region" description="Basic and acidic residues" evidence="6">
    <location>
        <begin position="372"/>
        <end position="386"/>
    </location>
</feature>
<evidence type="ECO:0000259" key="7">
    <source>
        <dbReference type="PROSITE" id="PS50199"/>
    </source>
</evidence>
<feature type="repeat" description="RCC1" evidence="4">
    <location>
        <begin position="225"/>
        <end position="285"/>
    </location>
</feature>
<feature type="compositionally biased region" description="Basic and acidic residues" evidence="6">
    <location>
        <begin position="397"/>
        <end position="407"/>
    </location>
</feature>
<dbReference type="Proteomes" id="UP000003786">
    <property type="component" value="Chromosome 3"/>
</dbReference>
<dbReference type="PROSITE" id="PS50199">
    <property type="entry name" value="ZF_RANBP2_2"/>
    <property type="match status" value="1"/>
</dbReference>
<name>J4DPL9_THEOR</name>
<dbReference type="SMART" id="SM00547">
    <property type="entry name" value="ZnF_RBZ"/>
    <property type="match status" value="1"/>
</dbReference>
<dbReference type="PROSITE" id="PS01358">
    <property type="entry name" value="ZF_RANBP2_1"/>
    <property type="match status" value="1"/>
</dbReference>
<dbReference type="SUPFAM" id="SSF50985">
    <property type="entry name" value="RCC1/BLIP-II"/>
    <property type="match status" value="2"/>
</dbReference>
<feature type="compositionally biased region" description="Polar residues" evidence="6">
    <location>
        <begin position="736"/>
        <end position="772"/>
    </location>
</feature>
<evidence type="ECO:0000256" key="1">
    <source>
        <dbReference type="ARBA" id="ARBA00022723"/>
    </source>
</evidence>
<evidence type="ECO:0000256" key="5">
    <source>
        <dbReference type="PROSITE-ProRule" id="PRU00322"/>
    </source>
</evidence>
<dbReference type="GO" id="GO:0005737">
    <property type="term" value="C:cytoplasm"/>
    <property type="evidence" value="ECO:0007669"/>
    <property type="project" value="TreeGrafter"/>
</dbReference>
<evidence type="ECO:0000313" key="9">
    <source>
        <dbReference type="Proteomes" id="UP000003786"/>
    </source>
</evidence>
<evidence type="ECO:0000256" key="6">
    <source>
        <dbReference type="SAM" id="MobiDB-lite"/>
    </source>
</evidence>
<dbReference type="InterPro" id="IPR000408">
    <property type="entry name" value="Reg_chr_condens"/>
</dbReference>
<dbReference type="PROSITE" id="PS50012">
    <property type="entry name" value="RCC1_3"/>
    <property type="match status" value="3"/>
</dbReference>
<dbReference type="VEuPathDB" id="PiroplasmaDB:TOT_030000195"/>
<dbReference type="RefSeq" id="XP_009691235.1">
    <property type="nucleotide sequence ID" value="XM_009692940.1"/>
</dbReference>
<dbReference type="InterPro" id="IPR051553">
    <property type="entry name" value="Ran_GTPase-activating"/>
</dbReference>
<evidence type="ECO:0000256" key="3">
    <source>
        <dbReference type="ARBA" id="ARBA00022833"/>
    </source>
</evidence>
<dbReference type="PANTHER" id="PTHR45982:SF1">
    <property type="entry name" value="REGULATOR OF CHROMOSOME CONDENSATION"/>
    <property type="match status" value="1"/>
</dbReference>
<dbReference type="AlphaFoldDB" id="J4DPL9"/>
<feature type="region of interest" description="Disordered" evidence="6">
    <location>
        <begin position="718"/>
        <end position="783"/>
    </location>
</feature>
<dbReference type="GeneID" id="20715389"/>
<keyword evidence="2 5" id="KW-0863">Zinc-finger</keyword>
<dbReference type="InterPro" id="IPR009091">
    <property type="entry name" value="RCC1/BLIP-II"/>
</dbReference>
<dbReference type="PRINTS" id="PR00633">
    <property type="entry name" value="RCCNDNSATION"/>
</dbReference>
<dbReference type="Pfam" id="PF00415">
    <property type="entry name" value="RCC1"/>
    <property type="match status" value="2"/>
</dbReference>
<feature type="region of interest" description="Disordered" evidence="6">
    <location>
        <begin position="514"/>
        <end position="534"/>
    </location>
</feature>
<dbReference type="Gene3D" id="2.130.10.30">
    <property type="entry name" value="Regulator of chromosome condensation 1/beta-lactamase-inhibitor protein II"/>
    <property type="match status" value="3"/>
</dbReference>
<feature type="repeat" description="RCC1" evidence="4">
    <location>
        <begin position="151"/>
        <end position="224"/>
    </location>
</feature>